<dbReference type="GO" id="GO:0005524">
    <property type="term" value="F:ATP binding"/>
    <property type="evidence" value="ECO:0007669"/>
    <property type="project" value="InterPro"/>
</dbReference>
<feature type="domain" description="Phosphoribulokinase/uridine kinase" evidence="1">
    <location>
        <begin position="76"/>
        <end position="261"/>
    </location>
</feature>
<dbReference type="PRINTS" id="PR00988">
    <property type="entry name" value="URIDINKINASE"/>
</dbReference>
<sequence>MQLLIDKELNSQDKILKPDFNSRTGRELLAFYLQTKFKQVFSYDRHCESPIFKEINPTFIQRFTKRLITNPRKRILIGITGESACGKSTICRELKNLIEQLSMPVSVLSTDNYFNDISELIKKYGSFDNVRDNGYDIDAPESFQLELLKKDLTNLAEGKNIKAPRYIPNGTGVSIPESFDVTSDKLIVVEGIATMYEDVKDVFDLKIYIETSNEIRRERFMKRAIEERNQTEENALKQWDYIVNAGIKYVQPGRNYADFVLDGNVNLQYFDKILEYIHAITNNFQ</sequence>
<evidence type="ECO:0000259" key="1">
    <source>
        <dbReference type="Pfam" id="PF00485"/>
    </source>
</evidence>
<gene>
    <name evidence="2" type="ORF">IAD41_08340</name>
</gene>
<proteinExistence type="predicted"/>
<reference evidence="2" key="1">
    <citation type="submission" date="2020-10" db="EMBL/GenBank/DDBJ databases">
        <authorList>
            <person name="Gilroy R."/>
        </authorList>
    </citation>
    <scope>NUCLEOTIDE SEQUENCE</scope>
    <source>
        <strain evidence="2">CHK152-2994</strain>
    </source>
</reference>
<reference evidence="2" key="2">
    <citation type="journal article" date="2021" name="PeerJ">
        <title>Extensive microbial diversity within the chicken gut microbiome revealed by metagenomics and culture.</title>
        <authorList>
            <person name="Gilroy R."/>
            <person name="Ravi A."/>
            <person name="Getino M."/>
            <person name="Pursley I."/>
            <person name="Horton D.L."/>
            <person name="Alikhan N.F."/>
            <person name="Baker D."/>
            <person name="Gharbi K."/>
            <person name="Hall N."/>
            <person name="Watson M."/>
            <person name="Adriaenssens E.M."/>
            <person name="Foster-Nyarko E."/>
            <person name="Jarju S."/>
            <person name="Secka A."/>
            <person name="Antonio M."/>
            <person name="Oren A."/>
            <person name="Chaudhuri R.R."/>
            <person name="La Ragione R."/>
            <person name="Hildebrand F."/>
            <person name="Pallen M.J."/>
        </authorList>
    </citation>
    <scope>NUCLEOTIDE SEQUENCE</scope>
    <source>
        <strain evidence="2">CHK152-2994</strain>
    </source>
</reference>
<dbReference type="AlphaFoldDB" id="A0A9D1FWW0"/>
<evidence type="ECO:0000313" key="3">
    <source>
        <dbReference type="Proteomes" id="UP000824139"/>
    </source>
</evidence>
<organism evidence="2 3">
    <name type="scientific">Candidatus Scatenecus faecavium</name>
    <dbReference type="NCBI Taxonomy" id="2840915"/>
    <lineage>
        <taxon>Bacteria</taxon>
        <taxon>Candidatus Scatenecus</taxon>
    </lineage>
</organism>
<dbReference type="InterPro" id="IPR027417">
    <property type="entry name" value="P-loop_NTPase"/>
</dbReference>
<dbReference type="PANTHER" id="PTHR10285">
    <property type="entry name" value="URIDINE KINASE"/>
    <property type="match status" value="1"/>
</dbReference>
<accession>A0A9D1FWW0</accession>
<dbReference type="Gene3D" id="3.40.50.300">
    <property type="entry name" value="P-loop containing nucleotide triphosphate hydrolases"/>
    <property type="match status" value="1"/>
</dbReference>
<dbReference type="GO" id="GO:0016301">
    <property type="term" value="F:kinase activity"/>
    <property type="evidence" value="ECO:0007669"/>
    <property type="project" value="InterPro"/>
</dbReference>
<dbReference type="SUPFAM" id="SSF52540">
    <property type="entry name" value="P-loop containing nucleoside triphosphate hydrolases"/>
    <property type="match status" value="1"/>
</dbReference>
<name>A0A9D1FWW0_9BACT</name>
<dbReference type="Pfam" id="PF00485">
    <property type="entry name" value="PRK"/>
    <property type="match status" value="1"/>
</dbReference>
<dbReference type="InterPro" id="IPR006083">
    <property type="entry name" value="PRK/URK"/>
</dbReference>
<dbReference type="EMBL" id="DVJO01000179">
    <property type="protein sequence ID" value="HIS83594.1"/>
    <property type="molecule type" value="Genomic_DNA"/>
</dbReference>
<dbReference type="Proteomes" id="UP000824139">
    <property type="component" value="Unassembled WGS sequence"/>
</dbReference>
<comment type="caution">
    <text evidence="2">The sequence shown here is derived from an EMBL/GenBank/DDBJ whole genome shotgun (WGS) entry which is preliminary data.</text>
</comment>
<protein>
    <submittedName>
        <fullName evidence="2">AAA family ATPase</fullName>
    </submittedName>
</protein>
<evidence type="ECO:0000313" key="2">
    <source>
        <dbReference type="EMBL" id="HIS83594.1"/>
    </source>
</evidence>